<proteinExistence type="predicted"/>
<dbReference type="GO" id="GO:0004852">
    <property type="term" value="F:uroporphyrinogen-III synthase activity"/>
    <property type="evidence" value="ECO:0007669"/>
    <property type="project" value="InterPro"/>
</dbReference>
<dbReference type="PANTHER" id="PTHR12390:SF0">
    <property type="entry name" value="UROPORPHYRINOGEN-III SYNTHASE"/>
    <property type="match status" value="1"/>
</dbReference>
<dbReference type="SUPFAM" id="SSF69618">
    <property type="entry name" value="HemD-like"/>
    <property type="match status" value="1"/>
</dbReference>
<organism evidence="2">
    <name type="scientific">marine metagenome</name>
    <dbReference type="NCBI Taxonomy" id="408172"/>
    <lineage>
        <taxon>unclassified sequences</taxon>
        <taxon>metagenomes</taxon>
        <taxon>ecological metagenomes</taxon>
    </lineage>
</organism>
<feature type="domain" description="Tetrapyrrole biosynthesis uroporphyrinogen III synthase" evidence="1">
    <location>
        <begin position="6"/>
        <end position="199"/>
    </location>
</feature>
<dbReference type="AlphaFoldDB" id="A0A382I1I2"/>
<sequence>MNFFSSGHKVIHMPTLSIASANMEPINTKDYDGLIFTSANAVRFLKLKNDDKNIKCFCVGNLTERSLRLKGFNNTVAASGTVNALKNIIMNSEKNIKNLAYLCGEVISYELDKELKQEGFKVSKIINYTSTRITDLNKESMDLIKKYPPNITLIYSQRSAESFDGIIRKYSLAELMTHCTVMCISKKIEEFLKSKGWKKTEIFNSGAELIRIDQIKNEHC</sequence>
<dbReference type="GO" id="GO:0005829">
    <property type="term" value="C:cytosol"/>
    <property type="evidence" value="ECO:0007669"/>
    <property type="project" value="TreeGrafter"/>
</dbReference>
<dbReference type="InterPro" id="IPR039793">
    <property type="entry name" value="UROS/Hem4"/>
</dbReference>
<protein>
    <recommendedName>
        <fullName evidence="1">Tetrapyrrole biosynthesis uroporphyrinogen III synthase domain-containing protein</fullName>
    </recommendedName>
</protein>
<gene>
    <name evidence="2" type="ORF">METZ01_LOCUS245415</name>
</gene>
<accession>A0A382I1I2</accession>
<dbReference type="EMBL" id="UINC01064165">
    <property type="protein sequence ID" value="SVB92561.1"/>
    <property type="molecule type" value="Genomic_DNA"/>
</dbReference>
<dbReference type="CDD" id="cd06578">
    <property type="entry name" value="HemD"/>
    <property type="match status" value="1"/>
</dbReference>
<evidence type="ECO:0000259" key="1">
    <source>
        <dbReference type="Pfam" id="PF02602"/>
    </source>
</evidence>
<dbReference type="InterPro" id="IPR036108">
    <property type="entry name" value="4pyrrol_syn_uPrphyn_synt_sf"/>
</dbReference>
<dbReference type="PANTHER" id="PTHR12390">
    <property type="entry name" value="UROPORPHYRINOGEN III SYNTHASE"/>
    <property type="match status" value="1"/>
</dbReference>
<dbReference type="InterPro" id="IPR003754">
    <property type="entry name" value="4pyrrol_synth_uPrphyn_synth"/>
</dbReference>
<dbReference type="GO" id="GO:0006780">
    <property type="term" value="P:uroporphyrinogen III biosynthetic process"/>
    <property type="evidence" value="ECO:0007669"/>
    <property type="project" value="InterPro"/>
</dbReference>
<name>A0A382I1I2_9ZZZZ</name>
<evidence type="ECO:0000313" key="2">
    <source>
        <dbReference type="EMBL" id="SVB92561.1"/>
    </source>
</evidence>
<dbReference type="Gene3D" id="3.40.50.10090">
    <property type="match status" value="2"/>
</dbReference>
<reference evidence="2" key="1">
    <citation type="submission" date="2018-05" db="EMBL/GenBank/DDBJ databases">
        <authorList>
            <person name="Lanie J.A."/>
            <person name="Ng W.-L."/>
            <person name="Kazmierczak K.M."/>
            <person name="Andrzejewski T.M."/>
            <person name="Davidsen T.M."/>
            <person name="Wayne K.J."/>
            <person name="Tettelin H."/>
            <person name="Glass J.I."/>
            <person name="Rusch D."/>
            <person name="Podicherti R."/>
            <person name="Tsui H.-C.T."/>
            <person name="Winkler M.E."/>
        </authorList>
    </citation>
    <scope>NUCLEOTIDE SEQUENCE</scope>
</reference>
<dbReference type="Pfam" id="PF02602">
    <property type="entry name" value="HEM4"/>
    <property type="match status" value="1"/>
</dbReference>